<keyword evidence="1" id="KW-0812">Transmembrane</keyword>
<dbReference type="EMBL" id="SORO01000004">
    <property type="protein sequence ID" value="TDY67174.1"/>
    <property type="molecule type" value="Genomic_DNA"/>
</dbReference>
<dbReference type="GeneID" id="79828857"/>
<dbReference type="GO" id="GO:0055085">
    <property type="term" value="P:transmembrane transport"/>
    <property type="evidence" value="ECO:0007669"/>
    <property type="project" value="InterPro"/>
</dbReference>
<feature type="domain" description="TonB C-terminal" evidence="2">
    <location>
        <begin position="81"/>
        <end position="147"/>
    </location>
</feature>
<keyword evidence="1" id="KW-1133">Transmembrane helix</keyword>
<evidence type="ECO:0000256" key="1">
    <source>
        <dbReference type="SAM" id="Phobius"/>
    </source>
</evidence>
<accession>A0A4R8MNL0</accession>
<gene>
    <name evidence="3" type="ORF">CLV96_3595</name>
</gene>
<dbReference type="RefSeq" id="WP_004787406.1">
    <property type="nucleotide sequence ID" value="NZ_RQGE01000004.1"/>
</dbReference>
<keyword evidence="1" id="KW-0472">Membrane</keyword>
<evidence type="ECO:0000259" key="2">
    <source>
        <dbReference type="Pfam" id="PF03544"/>
    </source>
</evidence>
<name>A0A4R8MNL0_LEPME</name>
<feature type="transmembrane region" description="Helical" evidence="1">
    <location>
        <begin position="12"/>
        <end position="32"/>
    </location>
</feature>
<dbReference type="OrthoDB" id="328475at2"/>
<dbReference type="AlphaFoldDB" id="A0A4R8MNL0"/>
<keyword evidence="4" id="KW-1185">Reference proteome</keyword>
<evidence type="ECO:0000313" key="3">
    <source>
        <dbReference type="EMBL" id="TDY67174.1"/>
    </source>
</evidence>
<dbReference type="Pfam" id="PF03544">
    <property type="entry name" value="TonB_C"/>
    <property type="match status" value="1"/>
</dbReference>
<sequence length="154" mass="18202">MKKTIPFQKEILLVMVTTLLWIVVYLLFLRPISHNDSRSRTSNQVDARGLTPYHKREVNLTIAKHKKKIQNCYNDYLKSKPQREEGKIQFDWQIEPDGDPTKVELIHSDFSSNILTECIQNEIGSWEFPPPTERSNNTYVEYTFHFKKEETLSK</sequence>
<organism evidence="3 4">
    <name type="scientific">Leptospira meyeri</name>
    <dbReference type="NCBI Taxonomy" id="29508"/>
    <lineage>
        <taxon>Bacteria</taxon>
        <taxon>Pseudomonadati</taxon>
        <taxon>Spirochaetota</taxon>
        <taxon>Spirochaetia</taxon>
        <taxon>Leptospirales</taxon>
        <taxon>Leptospiraceae</taxon>
        <taxon>Leptospira</taxon>
    </lineage>
</organism>
<evidence type="ECO:0000313" key="4">
    <source>
        <dbReference type="Proteomes" id="UP000294684"/>
    </source>
</evidence>
<dbReference type="STRING" id="1193051.LEP1GSC017_1114"/>
<reference evidence="3 4" key="1">
    <citation type="submission" date="2019-03" db="EMBL/GenBank/DDBJ databases">
        <title>Genomic Encyclopedia of Archaeal and Bacterial Type Strains, Phase II (KMG-II): from individual species to whole genera.</title>
        <authorList>
            <person name="Goeker M."/>
        </authorList>
    </citation>
    <scope>NUCLEOTIDE SEQUENCE [LARGE SCALE GENOMIC DNA]</scope>
    <source>
        <strain evidence="3 4">DSM 21537</strain>
    </source>
</reference>
<comment type="caution">
    <text evidence="3">The sequence shown here is derived from an EMBL/GenBank/DDBJ whole genome shotgun (WGS) entry which is preliminary data.</text>
</comment>
<dbReference type="Proteomes" id="UP000294684">
    <property type="component" value="Unassembled WGS sequence"/>
</dbReference>
<protein>
    <submittedName>
        <fullName evidence="3">TonB-like protein</fullName>
    </submittedName>
</protein>
<dbReference type="InterPro" id="IPR037682">
    <property type="entry name" value="TonB_C"/>
</dbReference>
<dbReference type="InterPro" id="IPR049806">
    <property type="entry name" value="MasK-like_C"/>
</dbReference>
<proteinExistence type="predicted"/>
<dbReference type="NCBIfam" id="NF033768">
    <property type="entry name" value="myxo_SS_tail"/>
    <property type="match status" value="1"/>
</dbReference>